<evidence type="ECO:0000313" key="3">
    <source>
        <dbReference type="Proteomes" id="UP001241072"/>
    </source>
</evidence>
<dbReference type="Proteomes" id="UP001241072">
    <property type="component" value="Unassembled WGS sequence"/>
</dbReference>
<gene>
    <name evidence="2" type="ORF">Q5716_04250</name>
</gene>
<comment type="caution">
    <text evidence="2">The sequence shown here is derived from an EMBL/GenBank/DDBJ whole genome shotgun (WGS) entry which is preliminary data.</text>
</comment>
<dbReference type="Pfam" id="PF13845">
    <property type="entry name" value="Septum_form"/>
    <property type="match status" value="1"/>
</dbReference>
<name>A0ABT9BK80_9MICO</name>
<accession>A0ABT9BK80</accession>
<reference evidence="2 3" key="1">
    <citation type="submission" date="2023-07" db="EMBL/GenBank/DDBJ databases">
        <title>Protaetiibacter sp. nov WY-16 isolated from soil.</title>
        <authorList>
            <person name="Liu B."/>
            <person name="Wan Y."/>
        </authorList>
    </citation>
    <scope>NUCLEOTIDE SEQUENCE [LARGE SCALE GENOMIC DNA]</scope>
    <source>
        <strain evidence="2 3">WY-16</strain>
    </source>
</reference>
<evidence type="ECO:0000313" key="2">
    <source>
        <dbReference type="EMBL" id="MDO7881433.1"/>
    </source>
</evidence>
<evidence type="ECO:0000259" key="1">
    <source>
        <dbReference type="Pfam" id="PF13845"/>
    </source>
</evidence>
<protein>
    <submittedName>
        <fullName evidence="2">Septum formation family protein</fullName>
    </submittedName>
</protein>
<sequence>MTITSDKVWTRTLAALTVGAAAVVLSGCSLLGNVTNTPIDVDPSDGTDTDVFTIKVGDCLNDGTATGEVSTVPTIDCAEPHDSEAYASIMIPDGDYPGEDAVLDQANTDCEAEFAGYVGIAYEESTLGYAYYYPTEESWASGDREILCLVYDPAGQVEGSLAGTAR</sequence>
<dbReference type="PROSITE" id="PS51257">
    <property type="entry name" value="PROKAR_LIPOPROTEIN"/>
    <property type="match status" value="1"/>
</dbReference>
<dbReference type="EMBL" id="JAUQUB010000001">
    <property type="protein sequence ID" value="MDO7881433.1"/>
    <property type="molecule type" value="Genomic_DNA"/>
</dbReference>
<organism evidence="2 3">
    <name type="scientific">Antiquaquibacter soli</name>
    <dbReference type="NCBI Taxonomy" id="3064523"/>
    <lineage>
        <taxon>Bacteria</taxon>
        <taxon>Bacillati</taxon>
        <taxon>Actinomycetota</taxon>
        <taxon>Actinomycetes</taxon>
        <taxon>Micrococcales</taxon>
        <taxon>Microbacteriaceae</taxon>
        <taxon>Antiquaquibacter</taxon>
    </lineage>
</organism>
<dbReference type="RefSeq" id="WP_305001843.1">
    <property type="nucleotide sequence ID" value="NZ_JAUQUB010000001.1"/>
</dbReference>
<dbReference type="InterPro" id="IPR026004">
    <property type="entry name" value="Septum_form"/>
</dbReference>
<proteinExistence type="predicted"/>
<keyword evidence="3" id="KW-1185">Reference proteome</keyword>
<feature type="domain" description="Septum formation-related" evidence="1">
    <location>
        <begin position="53"/>
        <end position="148"/>
    </location>
</feature>